<reference evidence="1 2" key="1">
    <citation type="submission" date="2023-05" db="EMBL/GenBank/DDBJ databases">
        <title>Rombocin, a short stable natural nisin variant, displays selective antimicrobial activity against Listeria monocytogenes and employs dual mode of action to kill target bacterial strains.</title>
        <authorList>
            <person name="Wambui J."/>
            <person name="Stephan R."/>
            <person name="Kuipers O.P."/>
        </authorList>
    </citation>
    <scope>NUCLEOTIDE SEQUENCE [LARGE SCALE GENOMIC DNA]</scope>
    <source>
        <strain evidence="1 2">RC002</strain>
    </source>
</reference>
<evidence type="ECO:0000313" key="2">
    <source>
        <dbReference type="Proteomes" id="UP001301012"/>
    </source>
</evidence>
<dbReference type="Proteomes" id="UP001301012">
    <property type="component" value="Unassembled WGS sequence"/>
</dbReference>
<protein>
    <submittedName>
        <fullName evidence="1">Uncharacterized protein</fullName>
    </submittedName>
</protein>
<sequence length="102" mass="10872">MPKANYKPEAMVVNSIAPAAVAMRLSTNLSTVYWNLVLVEGIAKYSATATILKSAAVVLWLTANPPATATIGTADYLTFTDDAGRYAITIPTGKDVTMRVYS</sequence>
<gene>
    <name evidence="1" type="ORF">QOZ84_15615</name>
</gene>
<name>A0ABT7EDF2_9FIRM</name>
<accession>A0ABT7EDF2</accession>
<evidence type="ECO:0000313" key="1">
    <source>
        <dbReference type="EMBL" id="MDK2564962.1"/>
    </source>
</evidence>
<proteinExistence type="predicted"/>
<keyword evidence="2" id="KW-1185">Reference proteome</keyword>
<organism evidence="1 2">
    <name type="scientific">Romboutsia sedimentorum</name>
    <dbReference type="NCBI Taxonomy" id="1368474"/>
    <lineage>
        <taxon>Bacteria</taxon>
        <taxon>Bacillati</taxon>
        <taxon>Bacillota</taxon>
        <taxon>Clostridia</taxon>
        <taxon>Peptostreptococcales</taxon>
        <taxon>Peptostreptococcaceae</taxon>
        <taxon>Romboutsia</taxon>
    </lineage>
</organism>
<comment type="caution">
    <text evidence="1">The sequence shown here is derived from an EMBL/GenBank/DDBJ whole genome shotgun (WGS) entry which is preliminary data.</text>
</comment>
<dbReference type="EMBL" id="JASKYM010000014">
    <property type="protein sequence ID" value="MDK2564962.1"/>
    <property type="molecule type" value="Genomic_DNA"/>
</dbReference>
<dbReference type="RefSeq" id="WP_284133830.1">
    <property type="nucleotide sequence ID" value="NZ_JASKYM010000014.1"/>
</dbReference>